<evidence type="ECO:0000256" key="1">
    <source>
        <dbReference type="ARBA" id="ARBA00010641"/>
    </source>
</evidence>
<evidence type="ECO:0000313" key="8">
    <source>
        <dbReference type="EMBL" id="PVY38940.1"/>
    </source>
</evidence>
<dbReference type="InterPro" id="IPR007627">
    <property type="entry name" value="RNA_pol_sigma70_r2"/>
</dbReference>
<dbReference type="GO" id="GO:0016987">
    <property type="term" value="F:sigma factor activity"/>
    <property type="evidence" value="ECO:0007669"/>
    <property type="project" value="UniProtKB-KW"/>
</dbReference>
<dbReference type="Gene3D" id="1.10.1740.10">
    <property type="match status" value="1"/>
</dbReference>
<keyword evidence="2" id="KW-0805">Transcription regulation</keyword>
<dbReference type="Pfam" id="PF08281">
    <property type="entry name" value="Sigma70_r4_2"/>
    <property type="match status" value="1"/>
</dbReference>
<dbReference type="Proteomes" id="UP000245466">
    <property type="component" value="Unassembled WGS sequence"/>
</dbReference>
<dbReference type="InterPro" id="IPR039425">
    <property type="entry name" value="RNA_pol_sigma-70-like"/>
</dbReference>
<keyword evidence="9" id="KW-1185">Reference proteome</keyword>
<gene>
    <name evidence="8" type="ORF">C8E01_114108</name>
</gene>
<dbReference type="PANTHER" id="PTHR43133:SF62">
    <property type="entry name" value="RNA POLYMERASE SIGMA FACTOR SIGZ"/>
    <property type="match status" value="1"/>
</dbReference>
<evidence type="ECO:0000256" key="5">
    <source>
        <dbReference type="SAM" id="Coils"/>
    </source>
</evidence>
<dbReference type="OrthoDB" id="9780326at2"/>
<evidence type="ECO:0000313" key="9">
    <source>
        <dbReference type="Proteomes" id="UP000245466"/>
    </source>
</evidence>
<keyword evidence="4" id="KW-0804">Transcription</keyword>
<dbReference type="Pfam" id="PF04542">
    <property type="entry name" value="Sigma70_r2"/>
    <property type="match status" value="1"/>
</dbReference>
<dbReference type="InterPro" id="IPR036388">
    <property type="entry name" value="WH-like_DNA-bd_sf"/>
</dbReference>
<evidence type="ECO:0000259" key="7">
    <source>
        <dbReference type="Pfam" id="PF08281"/>
    </source>
</evidence>
<feature type="domain" description="RNA polymerase sigma-70 region 2" evidence="6">
    <location>
        <begin position="14"/>
        <end position="79"/>
    </location>
</feature>
<protein>
    <submittedName>
        <fullName evidence="8">RNA polymerase sigma (SigZ) subunit</fullName>
    </submittedName>
</protein>
<accession>A0A2U1ARC0</accession>
<keyword evidence="5" id="KW-0175">Coiled coil</keyword>
<dbReference type="GO" id="GO:0006352">
    <property type="term" value="P:DNA-templated transcription initiation"/>
    <property type="evidence" value="ECO:0007669"/>
    <property type="project" value="InterPro"/>
</dbReference>
<dbReference type="RefSeq" id="WP_116544718.1">
    <property type="nucleotide sequence ID" value="NZ_QEKI01000014.1"/>
</dbReference>
<comment type="caution">
    <text evidence="8">The sequence shown here is derived from an EMBL/GenBank/DDBJ whole genome shotgun (WGS) entry which is preliminary data.</text>
</comment>
<dbReference type="SUPFAM" id="SSF88946">
    <property type="entry name" value="Sigma2 domain of RNA polymerase sigma factors"/>
    <property type="match status" value="1"/>
</dbReference>
<evidence type="ECO:0000256" key="2">
    <source>
        <dbReference type="ARBA" id="ARBA00023015"/>
    </source>
</evidence>
<dbReference type="GO" id="GO:0003677">
    <property type="term" value="F:DNA binding"/>
    <property type="evidence" value="ECO:0007669"/>
    <property type="project" value="InterPro"/>
</dbReference>
<dbReference type="PANTHER" id="PTHR43133">
    <property type="entry name" value="RNA POLYMERASE ECF-TYPE SIGMA FACTO"/>
    <property type="match status" value="1"/>
</dbReference>
<name>A0A2U1ARC0_9BACT</name>
<dbReference type="InterPro" id="IPR014284">
    <property type="entry name" value="RNA_pol_sigma-70_dom"/>
</dbReference>
<dbReference type="InterPro" id="IPR013324">
    <property type="entry name" value="RNA_pol_sigma_r3/r4-like"/>
</dbReference>
<dbReference type="AlphaFoldDB" id="A0A2U1ARC0"/>
<organism evidence="8 9">
    <name type="scientific">Pontibacter virosus</name>
    <dbReference type="NCBI Taxonomy" id="1765052"/>
    <lineage>
        <taxon>Bacteria</taxon>
        <taxon>Pseudomonadati</taxon>
        <taxon>Bacteroidota</taxon>
        <taxon>Cytophagia</taxon>
        <taxon>Cytophagales</taxon>
        <taxon>Hymenobacteraceae</taxon>
        <taxon>Pontibacter</taxon>
    </lineage>
</organism>
<evidence type="ECO:0000259" key="6">
    <source>
        <dbReference type="Pfam" id="PF04542"/>
    </source>
</evidence>
<proteinExistence type="inferred from homology"/>
<dbReference type="Gene3D" id="1.10.10.10">
    <property type="entry name" value="Winged helix-like DNA-binding domain superfamily/Winged helix DNA-binding domain"/>
    <property type="match status" value="1"/>
</dbReference>
<feature type="domain" description="RNA polymerase sigma factor 70 region 4 type 2" evidence="7">
    <location>
        <begin position="106"/>
        <end position="153"/>
    </location>
</feature>
<dbReference type="InterPro" id="IPR013249">
    <property type="entry name" value="RNA_pol_sigma70_r4_t2"/>
</dbReference>
<evidence type="ECO:0000256" key="4">
    <source>
        <dbReference type="ARBA" id="ARBA00023163"/>
    </source>
</evidence>
<dbReference type="InterPro" id="IPR013325">
    <property type="entry name" value="RNA_pol_sigma_r2"/>
</dbReference>
<dbReference type="NCBIfam" id="TIGR02937">
    <property type="entry name" value="sigma70-ECF"/>
    <property type="match status" value="1"/>
</dbReference>
<evidence type="ECO:0000256" key="3">
    <source>
        <dbReference type="ARBA" id="ARBA00023082"/>
    </source>
</evidence>
<reference evidence="8 9" key="1">
    <citation type="submission" date="2018-04" db="EMBL/GenBank/DDBJ databases">
        <title>Genomic Encyclopedia of Type Strains, Phase IV (KMG-IV): sequencing the most valuable type-strain genomes for metagenomic binning, comparative biology and taxonomic classification.</title>
        <authorList>
            <person name="Goeker M."/>
        </authorList>
    </citation>
    <scope>NUCLEOTIDE SEQUENCE [LARGE SCALE GENOMIC DNA]</scope>
    <source>
        <strain evidence="8 9">DSM 100231</strain>
    </source>
</reference>
<sequence length="191" mass="22182">MKISKYSQASALWLDYQKALTGYILSRVKDTDASNEIMQEVLMKIYSACCSDREIQKLDSWLFQIANHAIVDYWRRQKKFTDEIPEPSQEEENQVWRELAEYVEPLINLLPEKYARPLYLSDIEGVKQADIAEQLNLGLSAAKSRIQRAREMLQKEIQTCCTMETDASGNVIGFSVKESCEPLQRHRKKIE</sequence>
<dbReference type="SUPFAM" id="SSF88659">
    <property type="entry name" value="Sigma3 and sigma4 domains of RNA polymerase sigma factors"/>
    <property type="match status" value="1"/>
</dbReference>
<keyword evidence="3" id="KW-0731">Sigma factor</keyword>
<comment type="similarity">
    <text evidence="1">Belongs to the sigma-70 factor family. ECF subfamily.</text>
</comment>
<feature type="coiled-coil region" evidence="5">
    <location>
        <begin position="132"/>
        <end position="159"/>
    </location>
</feature>
<dbReference type="EMBL" id="QEKI01000014">
    <property type="protein sequence ID" value="PVY38940.1"/>
    <property type="molecule type" value="Genomic_DNA"/>
</dbReference>